<dbReference type="AlphaFoldDB" id="A0A4R6WW32"/>
<dbReference type="GO" id="GO:0009425">
    <property type="term" value="C:bacterial-type flagellum basal body"/>
    <property type="evidence" value="ECO:0007669"/>
    <property type="project" value="UniProtKB-SubCell"/>
</dbReference>
<evidence type="ECO:0000256" key="2">
    <source>
        <dbReference type="ARBA" id="ARBA00009272"/>
    </source>
</evidence>
<dbReference type="GO" id="GO:0071973">
    <property type="term" value="P:bacterial-type flagellum-dependent cell motility"/>
    <property type="evidence" value="ECO:0007669"/>
    <property type="project" value="InterPro"/>
</dbReference>
<gene>
    <name evidence="4" type="primary">fliE</name>
    <name evidence="6" type="ORF">A8950_0951</name>
</gene>
<dbReference type="GO" id="GO:0005198">
    <property type="term" value="F:structural molecule activity"/>
    <property type="evidence" value="ECO:0007669"/>
    <property type="project" value="UniProtKB-UniRule"/>
</dbReference>
<comment type="subcellular location">
    <subcellularLocation>
        <location evidence="1 4">Bacterial flagellum basal body</location>
    </subcellularLocation>
</comment>
<name>A0A4R6WW32_9PROT</name>
<reference evidence="6 7" key="1">
    <citation type="submission" date="2019-03" db="EMBL/GenBank/DDBJ databases">
        <title>Genomic Encyclopedia of Type Strains, Phase III (KMG-III): the genomes of soil and plant-associated and newly described type strains.</title>
        <authorList>
            <person name="Whitman W."/>
        </authorList>
    </citation>
    <scope>NUCLEOTIDE SEQUENCE [LARGE SCALE GENOMIC DNA]</scope>
    <source>
        <strain evidence="6 7">CGMCC 1.7660</strain>
    </source>
</reference>
<protein>
    <recommendedName>
        <fullName evidence="4 5">Flagellar hook-basal body complex protein FliE</fullName>
    </recommendedName>
</protein>
<accession>A0A4R6WW32</accession>
<proteinExistence type="inferred from homology"/>
<evidence type="ECO:0000256" key="1">
    <source>
        <dbReference type="ARBA" id="ARBA00004117"/>
    </source>
</evidence>
<dbReference type="PRINTS" id="PR01006">
    <property type="entry name" value="FLGHOOKFLIE"/>
</dbReference>
<dbReference type="GO" id="GO:0003774">
    <property type="term" value="F:cytoskeletal motor activity"/>
    <property type="evidence" value="ECO:0007669"/>
    <property type="project" value="InterPro"/>
</dbReference>
<dbReference type="HAMAP" id="MF_00724">
    <property type="entry name" value="FliE"/>
    <property type="match status" value="1"/>
</dbReference>
<keyword evidence="6" id="KW-0282">Flagellum</keyword>
<dbReference type="OrthoDB" id="8481852at2"/>
<comment type="caution">
    <text evidence="6">The sequence shown here is derived from an EMBL/GenBank/DDBJ whole genome shotgun (WGS) entry which is preliminary data.</text>
</comment>
<keyword evidence="6" id="KW-0969">Cilium</keyword>
<dbReference type="EMBL" id="SNYW01000006">
    <property type="protein sequence ID" value="TDQ84400.1"/>
    <property type="molecule type" value="Genomic_DNA"/>
</dbReference>
<evidence type="ECO:0000256" key="5">
    <source>
        <dbReference type="NCBIfam" id="TIGR00205"/>
    </source>
</evidence>
<evidence type="ECO:0000313" key="7">
    <source>
        <dbReference type="Proteomes" id="UP000295783"/>
    </source>
</evidence>
<dbReference type="InterPro" id="IPR001624">
    <property type="entry name" value="FliE"/>
</dbReference>
<dbReference type="Pfam" id="PF02049">
    <property type="entry name" value="FliE"/>
    <property type="match status" value="1"/>
</dbReference>
<sequence>MADPITAGNAVSAYNAAAKSMGVRGMEPREEIGVSFGELLQSVKDKAIATGKADEQQAMKATAGDANVTDVVSAVSAAEVTLQAVTAVRDRVISAYQEILRMPI</sequence>
<keyword evidence="6" id="KW-0966">Cell projection</keyword>
<comment type="similarity">
    <text evidence="2 4">Belongs to the FliE family.</text>
</comment>
<keyword evidence="3 4" id="KW-0975">Bacterial flagellum</keyword>
<dbReference type="RefSeq" id="WP_133612426.1">
    <property type="nucleotide sequence ID" value="NZ_SNYW01000006.1"/>
</dbReference>
<dbReference type="PANTHER" id="PTHR34653:SF1">
    <property type="entry name" value="FLAGELLAR HOOK-BASAL BODY COMPLEX PROTEIN FLIE"/>
    <property type="match status" value="1"/>
</dbReference>
<evidence type="ECO:0000313" key="6">
    <source>
        <dbReference type="EMBL" id="TDQ84400.1"/>
    </source>
</evidence>
<organism evidence="6 7">
    <name type="scientific">Dongia mobilis</name>
    <dbReference type="NCBI Taxonomy" id="578943"/>
    <lineage>
        <taxon>Bacteria</taxon>
        <taxon>Pseudomonadati</taxon>
        <taxon>Pseudomonadota</taxon>
        <taxon>Alphaproteobacteria</taxon>
        <taxon>Rhodospirillales</taxon>
        <taxon>Dongiaceae</taxon>
        <taxon>Dongia</taxon>
    </lineage>
</organism>
<evidence type="ECO:0000256" key="4">
    <source>
        <dbReference type="HAMAP-Rule" id="MF_00724"/>
    </source>
</evidence>
<dbReference type="NCBIfam" id="TIGR00205">
    <property type="entry name" value="fliE"/>
    <property type="match status" value="1"/>
</dbReference>
<dbReference type="Proteomes" id="UP000295783">
    <property type="component" value="Unassembled WGS sequence"/>
</dbReference>
<dbReference type="PANTHER" id="PTHR34653">
    <property type="match status" value="1"/>
</dbReference>
<keyword evidence="7" id="KW-1185">Reference proteome</keyword>
<evidence type="ECO:0000256" key="3">
    <source>
        <dbReference type="ARBA" id="ARBA00023143"/>
    </source>
</evidence>